<dbReference type="PRINTS" id="PR00081">
    <property type="entry name" value="GDHRDH"/>
</dbReference>
<dbReference type="GO" id="GO:0006633">
    <property type="term" value="P:fatty acid biosynthetic process"/>
    <property type="evidence" value="ECO:0007669"/>
    <property type="project" value="TreeGrafter"/>
</dbReference>
<comment type="caution">
    <text evidence="3">The sequence shown here is derived from an EMBL/GenBank/DDBJ whole genome shotgun (WGS) entry which is preliminary data.</text>
</comment>
<dbReference type="PRINTS" id="PR00080">
    <property type="entry name" value="SDRFAMILY"/>
</dbReference>
<dbReference type="EMBL" id="AZHW01000523">
    <property type="protein sequence ID" value="ETW98749.1"/>
    <property type="molecule type" value="Genomic_DNA"/>
</dbReference>
<evidence type="ECO:0000256" key="2">
    <source>
        <dbReference type="ARBA" id="ARBA00023002"/>
    </source>
</evidence>
<dbReference type="Proteomes" id="UP000019141">
    <property type="component" value="Unassembled WGS sequence"/>
</dbReference>
<evidence type="ECO:0000313" key="4">
    <source>
        <dbReference type="Proteomes" id="UP000019141"/>
    </source>
</evidence>
<dbReference type="InterPro" id="IPR020904">
    <property type="entry name" value="Sc_DH/Rdtase_CS"/>
</dbReference>
<keyword evidence="4" id="KW-1185">Reference proteome</keyword>
<proteinExistence type="inferred from homology"/>
<accession>W4LLG5</accession>
<keyword evidence="2" id="KW-0560">Oxidoreductase</keyword>
<sequence>MPDLVVDLKGKGVIVTAAGGSSIGSGCALALARCGASLALNDVNEGALRRTVETIQVLGVPVLPLVGDVSDYQRVQDMAAETIETLGNVFGLVNIAGASMPKPILDMTQAEWASTWNVNVTSLFNWAHAVLPHMLASEQGGRIINNSSVSGKQGGDENSVSRGAYAAAKAGVLGLTRGLAREVAPKVTVNAICPGLILNPRTTQLYEARPEMMDRYPMQRPGEGADIAKAVIYFMAADWVTGEVTDVNGGYFID</sequence>
<evidence type="ECO:0000313" key="3">
    <source>
        <dbReference type="EMBL" id="ETW98749.1"/>
    </source>
</evidence>
<reference evidence="3 4" key="1">
    <citation type="journal article" date="2014" name="Nature">
        <title>An environmental bacterial taxon with a large and distinct metabolic repertoire.</title>
        <authorList>
            <person name="Wilson M.C."/>
            <person name="Mori T."/>
            <person name="Ruckert C."/>
            <person name="Uria A.R."/>
            <person name="Helf M.J."/>
            <person name="Takada K."/>
            <person name="Gernert C."/>
            <person name="Steffens U.A."/>
            <person name="Heycke N."/>
            <person name="Schmitt S."/>
            <person name="Rinke C."/>
            <person name="Helfrich E.J."/>
            <person name="Brachmann A.O."/>
            <person name="Gurgui C."/>
            <person name="Wakimoto T."/>
            <person name="Kracht M."/>
            <person name="Crusemann M."/>
            <person name="Hentschel U."/>
            <person name="Abe I."/>
            <person name="Matsunaga S."/>
            <person name="Kalinowski J."/>
            <person name="Takeyama H."/>
            <person name="Piel J."/>
        </authorList>
    </citation>
    <scope>NUCLEOTIDE SEQUENCE [LARGE SCALE GENOMIC DNA]</scope>
    <source>
        <strain evidence="4">TSY1</strain>
    </source>
</reference>
<dbReference type="InterPro" id="IPR002347">
    <property type="entry name" value="SDR_fam"/>
</dbReference>
<dbReference type="Gene3D" id="3.40.50.720">
    <property type="entry name" value="NAD(P)-binding Rossmann-like Domain"/>
    <property type="match status" value="1"/>
</dbReference>
<dbReference type="InterPro" id="IPR036291">
    <property type="entry name" value="NAD(P)-bd_dom_sf"/>
</dbReference>
<protein>
    <recommendedName>
        <fullName evidence="5">Short-chain dehydrogenase</fullName>
    </recommendedName>
</protein>
<dbReference type="PANTHER" id="PTHR42760:SF133">
    <property type="entry name" value="3-OXOACYL-[ACYL-CARRIER-PROTEIN] REDUCTASE"/>
    <property type="match status" value="1"/>
</dbReference>
<dbReference type="SUPFAM" id="SSF51735">
    <property type="entry name" value="NAD(P)-binding Rossmann-fold domains"/>
    <property type="match status" value="1"/>
</dbReference>
<name>W4LLG5_ENTF1</name>
<dbReference type="GO" id="GO:0048038">
    <property type="term" value="F:quinone binding"/>
    <property type="evidence" value="ECO:0007669"/>
    <property type="project" value="TreeGrafter"/>
</dbReference>
<dbReference type="FunFam" id="3.40.50.720:FF:000084">
    <property type="entry name" value="Short-chain dehydrogenase reductase"/>
    <property type="match status" value="1"/>
</dbReference>
<dbReference type="PROSITE" id="PS00061">
    <property type="entry name" value="ADH_SHORT"/>
    <property type="match status" value="1"/>
</dbReference>
<dbReference type="Pfam" id="PF13561">
    <property type="entry name" value="adh_short_C2"/>
    <property type="match status" value="1"/>
</dbReference>
<dbReference type="HOGENOM" id="CLU_010194_1_3_7"/>
<gene>
    <name evidence="3" type="ORF">ETSY1_17520</name>
</gene>
<organism evidence="3 4">
    <name type="scientific">Entotheonella factor</name>
    <dbReference type="NCBI Taxonomy" id="1429438"/>
    <lineage>
        <taxon>Bacteria</taxon>
        <taxon>Pseudomonadati</taxon>
        <taxon>Nitrospinota/Tectimicrobiota group</taxon>
        <taxon>Candidatus Tectimicrobiota</taxon>
        <taxon>Candidatus Entotheonellia</taxon>
        <taxon>Candidatus Entotheonellales</taxon>
        <taxon>Candidatus Entotheonellaceae</taxon>
        <taxon>Candidatus Entotheonella</taxon>
    </lineage>
</organism>
<dbReference type="AlphaFoldDB" id="W4LLG5"/>
<evidence type="ECO:0008006" key="5">
    <source>
        <dbReference type="Google" id="ProtNLM"/>
    </source>
</evidence>
<evidence type="ECO:0000256" key="1">
    <source>
        <dbReference type="ARBA" id="ARBA00006484"/>
    </source>
</evidence>
<dbReference type="PANTHER" id="PTHR42760">
    <property type="entry name" value="SHORT-CHAIN DEHYDROGENASES/REDUCTASES FAMILY MEMBER"/>
    <property type="match status" value="1"/>
</dbReference>
<dbReference type="CDD" id="cd05233">
    <property type="entry name" value="SDR_c"/>
    <property type="match status" value="1"/>
</dbReference>
<comment type="similarity">
    <text evidence="1">Belongs to the short-chain dehydrogenases/reductases (SDR) family.</text>
</comment>
<dbReference type="GO" id="GO:0016616">
    <property type="term" value="F:oxidoreductase activity, acting on the CH-OH group of donors, NAD or NADP as acceptor"/>
    <property type="evidence" value="ECO:0007669"/>
    <property type="project" value="TreeGrafter"/>
</dbReference>